<dbReference type="AlphaFoldDB" id="A0A0J7JED0"/>
<feature type="region of interest" description="Disordered" evidence="1">
    <location>
        <begin position="151"/>
        <end position="174"/>
    </location>
</feature>
<organism evidence="3 4">
    <name type="scientific">Marinobacter subterrani</name>
    <dbReference type="NCBI Taxonomy" id="1658765"/>
    <lineage>
        <taxon>Bacteria</taxon>
        <taxon>Pseudomonadati</taxon>
        <taxon>Pseudomonadota</taxon>
        <taxon>Gammaproteobacteria</taxon>
        <taxon>Pseudomonadales</taxon>
        <taxon>Marinobacteraceae</taxon>
        <taxon>Marinobacter</taxon>
    </lineage>
</organism>
<dbReference type="PATRIC" id="fig|1658765.3.peg.3087"/>
<evidence type="ECO:0000313" key="4">
    <source>
        <dbReference type="Proteomes" id="UP000036102"/>
    </source>
</evidence>
<dbReference type="OrthoDB" id="6367814at2"/>
<protein>
    <recommendedName>
        <fullName evidence="5">Carbohydrate binding domain</fullName>
    </recommendedName>
</protein>
<comment type="caution">
    <text evidence="3">The sequence shown here is derived from an EMBL/GenBank/DDBJ whole genome shotgun (WGS) entry which is preliminary data.</text>
</comment>
<reference evidence="3 4" key="1">
    <citation type="submission" date="2015-06" db="EMBL/GenBank/DDBJ databases">
        <title>Marinobacter subterrani, a genetically tractable neutrophilic iron-oxidizing strain isolated from the Soudan Iron Mine.</title>
        <authorList>
            <person name="Bonis B.M."/>
            <person name="Gralnick J.A."/>
        </authorList>
    </citation>
    <scope>NUCLEOTIDE SEQUENCE [LARGE SCALE GENOMIC DNA]</scope>
    <source>
        <strain evidence="3 4">JG233</strain>
    </source>
</reference>
<dbReference type="RefSeq" id="WP_048496764.1">
    <property type="nucleotide sequence ID" value="NZ_LFBU01000001.1"/>
</dbReference>
<dbReference type="GO" id="GO:0004553">
    <property type="term" value="F:hydrolase activity, hydrolyzing O-glycosyl compounds"/>
    <property type="evidence" value="ECO:0007669"/>
    <property type="project" value="InterPro"/>
</dbReference>
<dbReference type="InterPro" id="IPR036573">
    <property type="entry name" value="CBM_sf_5/12"/>
</dbReference>
<accession>A0A0J7JED0</accession>
<feature type="signal peptide" evidence="2">
    <location>
        <begin position="1"/>
        <end position="27"/>
    </location>
</feature>
<feature type="compositionally biased region" description="Basic and acidic residues" evidence="1">
    <location>
        <begin position="160"/>
        <end position="174"/>
    </location>
</feature>
<keyword evidence="2" id="KW-0732">Signal</keyword>
<dbReference type="GO" id="GO:0005576">
    <property type="term" value="C:extracellular region"/>
    <property type="evidence" value="ECO:0007669"/>
    <property type="project" value="InterPro"/>
</dbReference>
<sequence length="174" mass="18534">MTESVRQALGKGFATLLLLAVALTTAAAPCDPEQAGWVPSKYYPAGSVVFYQGDWFESRTLQEGKEPGSAFDWKRLASAPDCGARAANASGTPEPNAPKAGTSGQPPAPGQDEVQALCEPPEPWLFSRSYLVGSLARHGGKVWEAIRPTHGDMPGIAEPPHWKPVPDHCSVKDQ</sequence>
<evidence type="ECO:0000256" key="1">
    <source>
        <dbReference type="SAM" id="MobiDB-lite"/>
    </source>
</evidence>
<gene>
    <name evidence="3" type="ORF">Msub_13057</name>
</gene>
<dbReference type="Gene3D" id="2.10.10.20">
    <property type="entry name" value="Carbohydrate-binding module superfamily 5/12"/>
    <property type="match status" value="1"/>
</dbReference>
<dbReference type="GO" id="GO:0030246">
    <property type="term" value="F:carbohydrate binding"/>
    <property type="evidence" value="ECO:0007669"/>
    <property type="project" value="InterPro"/>
</dbReference>
<evidence type="ECO:0000313" key="3">
    <source>
        <dbReference type="EMBL" id="KMQ76843.1"/>
    </source>
</evidence>
<keyword evidence="4" id="KW-1185">Reference proteome</keyword>
<feature type="region of interest" description="Disordered" evidence="1">
    <location>
        <begin position="82"/>
        <end position="115"/>
    </location>
</feature>
<dbReference type="Proteomes" id="UP000036102">
    <property type="component" value="Unassembled WGS sequence"/>
</dbReference>
<proteinExistence type="predicted"/>
<dbReference type="GO" id="GO:0005975">
    <property type="term" value="P:carbohydrate metabolic process"/>
    <property type="evidence" value="ECO:0007669"/>
    <property type="project" value="InterPro"/>
</dbReference>
<evidence type="ECO:0008006" key="5">
    <source>
        <dbReference type="Google" id="ProtNLM"/>
    </source>
</evidence>
<dbReference type="SUPFAM" id="SSF51055">
    <property type="entry name" value="Carbohydrate binding domain"/>
    <property type="match status" value="1"/>
</dbReference>
<feature type="chain" id="PRO_5005289741" description="Carbohydrate binding domain" evidence="2">
    <location>
        <begin position="28"/>
        <end position="174"/>
    </location>
</feature>
<dbReference type="EMBL" id="LFBU01000001">
    <property type="protein sequence ID" value="KMQ76843.1"/>
    <property type="molecule type" value="Genomic_DNA"/>
</dbReference>
<evidence type="ECO:0000256" key="2">
    <source>
        <dbReference type="SAM" id="SignalP"/>
    </source>
</evidence>
<name>A0A0J7JED0_9GAMM</name>
<dbReference type="STRING" id="1658765.Msub_13057"/>